<proteinExistence type="predicted"/>
<evidence type="ECO:0000313" key="3">
    <source>
        <dbReference type="Proteomes" id="UP000823388"/>
    </source>
</evidence>
<dbReference type="Proteomes" id="UP000823388">
    <property type="component" value="Chromosome 7N"/>
</dbReference>
<gene>
    <name evidence="2" type="ORF">PVAP13_7NG014034</name>
</gene>
<feature type="compositionally biased region" description="Low complexity" evidence="1">
    <location>
        <begin position="48"/>
        <end position="68"/>
    </location>
</feature>
<accession>A0A8T0PXT1</accession>
<organism evidence="2 3">
    <name type="scientific">Panicum virgatum</name>
    <name type="common">Blackwell switchgrass</name>
    <dbReference type="NCBI Taxonomy" id="38727"/>
    <lineage>
        <taxon>Eukaryota</taxon>
        <taxon>Viridiplantae</taxon>
        <taxon>Streptophyta</taxon>
        <taxon>Embryophyta</taxon>
        <taxon>Tracheophyta</taxon>
        <taxon>Spermatophyta</taxon>
        <taxon>Magnoliopsida</taxon>
        <taxon>Liliopsida</taxon>
        <taxon>Poales</taxon>
        <taxon>Poaceae</taxon>
        <taxon>PACMAD clade</taxon>
        <taxon>Panicoideae</taxon>
        <taxon>Panicodae</taxon>
        <taxon>Paniceae</taxon>
        <taxon>Panicinae</taxon>
        <taxon>Panicum</taxon>
        <taxon>Panicum sect. Hiantes</taxon>
    </lineage>
</organism>
<name>A0A8T0PXT1_PANVG</name>
<feature type="region of interest" description="Disordered" evidence="1">
    <location>
        <begin position="26"/>
        <end position="119"/>
    </location>
</feature>
<evidence type="ECO:0000256" key="1">
    <source>
        <dbReference type="SAM" id="MobiDB-lite"/>
    </source>
</evidence>
<comment type="caution">
    <text evidence="2">The sequence shown here is derived from an EMBL/GenBank/DDBJ whole genome shotgun (WGS) entry which is preliminary data.</text>
</comment>
<reference evidence="2" key="1">
    <citation type="submission" date="2020-05" db="EMBL/GenBank/DDBJ databases">
        <title>WGS assembly of Panicum virgatum.</title>
        <authorList>
            <person name="Lovell J.T."/>
            <person name="Jenkins J."/>
            <person name="Shu S."/>
            <person name="Juenger T.E."/>
            <person name="Schmutz J."/>
        </authorList>
    </citation>
    <scope>NUCLEOTIDE SEQUENCE</scope>
    <source>
        <strain evidence="2">AP13</strain>
    </source>
</reference>
<dbReference type="AlphaFoldDB" id="A0A8T0PXT1"/>
<keyword evidence="3" id="KW-1185">Reference proteome</keyword>
<sequence length="119" mass="13228">MRFDSYQTRRSRVWAAALVVRPSAHRPPGALQLCSPFARRPPSRSRRLPVAAPAQADTAARRTPASRRAAPRIELPSPPRQPSVAVETAARRKLAAAEMEGRRRAAETEGGGGRWRWKR</sequence>
<feature type="compositionally biased region" description="Gly residues" evidence="1">
    <location>
        <begin position="109"/>
        <end position="119"/>
    </location>
</feature>
<evidence type="ECO:0000313" key="2">
    <source>
        <dbReference type="EMBL" id="KAG2565182.1"/>
    </source>
</evidence>
<dbReference type="EMBL" id="CM029050">
    <property type="protein sequence ID" value="KAG2565182.1"/>
    <property type="molecule type" value="Genomic_DNA"/>
</dbReference>
<protein>
    <submittedName>
        <fullName evidence="2">Uncharacterized protein</fullName>
    </submittedName>
</protein>